<reference evidence="1" key="1">
    <citation type="submission" date="2014-11" db="EMBL/GenBank/DDBJ databases">
        <authorList>
            <person name="Amaro Gonzalez C."/>
        </authorList>
    </citation>
    <scope>NUCLEOTIDE SEQUENCE</scope>
</reference>
<dbReference type="EMBL" id="GBXM01029961">
    <property type="protein sequence ID" value="JAH78616.1"/>
    <property type="molecule type" value="Transcribed_RNA"/>
</dbReference>
<protein>
    <submittedName>
        <fullName evidence="1">Uncharacterized protein</fullName>
    </submittedName>
</protein>
<name>A0A0E9VKR2_ANGAN</name>
<proteinExistence type="predicted"/>
<accession>A0A0E9VKR2</accession>
<evidence type="ECO:0000313" key="1">
    <source>
        <dbReference type="EMBL" id="JAH78616.1"/>
    </source>
</evidence>
<sequence length="26" mass="2881">MLSSVSKFVHILKIKGHLGLSSVVWD</sequence>
<organism evidence="1">
    <name type="scientific">Anguilla anguilla</name>
    <name type="common">European freshwater eel</name>
    <name type="synonym">Muraena anguilla</name>
    <dbReference type="NCBI Taxonomy" id="7936"/>
    <lineage>
        <taxon>Eukaryota</taxon>
        <taxon>Metazoa</taxon>
        <taxon>Chordata</taxon>
        <taxon>Craniata</taxon>
        <taxon>Vertebrata</taxon>
        <taxon>Euteleostomi</taxon>
        <taxon>Actinopterygii</taxon>
        <taxon>Neopterygii</taxon>
        <taxon>Teleostei</taxon>
        <taxon>Anguilliformes</taxon>
        <taxon>Anguillidae</taxon>
        <taxon>Anguilla</taxon>
    </lineage>
</organism>
<dbReference type="AlphaFoldDB" id="A0A0E9VKR2"/>
<reference evidence="1" key="2">
    <citation type="journal article" date="2015" name="Fish Shellfish Immunol.">
        <title>Early steps in the European eel (Anguilla anguilla)-Vibrio vulnificus interaction in the gills: Role of the RtxA13 toxin.</title>
        <authorList>
            <person name="Callol A."/>
            <person name="Pajuelo D."/>
            <person name="Ebbesson L."/>
            <person name="Teles M."/>
            <person name="MacKenzie S."/>
            <person name="Amaro C."/>
        </authorList>
    </citation>
    <scope>NUCLEOTIDE SEQUENCE</scope>
</reference>